<gene>
    <name evidence="4" type="ORF">BV394_11075</name>
</gene>
<evidence type="ECO:0000313" key="4">
    <source>
        <dbReference type="EMBL" id="APX91112.1"/>
    </source>
</evidence>
<dbReference type="GO" id="GO:0000166">
    <property type="term" value="F:nucleotide binding"/>
    <property type="evidence" value="ECO:0007669"/>
    <property type="project" value="UniProtKB-KW"/>
</dbReference>
<proteinExistence type="inferred from homology"/>
<dbReference type="AlphaFoldDB" id="A0A1U7DMA8"/>
<dbReference type="InterPro" id="IPR016155">
    <property type="entry name" value="Mopterin_synth/thiamin_S_b"/>
</dbReference>
<protein>
    <recommendedName>
        <fullName evidence="3">Molybdopterin synthase sulfur carrier subunit</fullName>
    </recommendedName>
</protein>
<name>A0A1U7DMA8_9RHOB</name>
<dbReference type="InterPro" id="IPR003749">
    <property type="entry name" value="ThiS/MoaD-like"/>
</dbReference>
<dbReference type="Proteomes" id="UP000187266">
    <property type="component" value="Chromosome"/>
</dbReference>
<evidence type="ECO:0000256" key="1">
    <source>
        <dbReference type="ARBA" id="ARBA00022741"/>
    </source>
</evidence>
<dbReference type="SUPFAM" id="SSF54285">
    <property type="entry name" value="MoaD/ThiS"/>
    <property type="match status" value="1"/>
</dbReference>
<evidence type="ECO:0000256" key="3">
    <source>
        <dbReference type="ARBA" id="ARBA00024247"/>
    </source>
</evidence>
<dbReference type="Gene3D" id="3.10.20.30">
    <property type="match status" value="1"/>
</dbReference>
<dbReference type="PANTHER" id="PTHR33359:SF1">
    <property type="entry name" value="MOLYBDOPTERIN SYNTHASE SULFUR CARRIER SUBUNIT"/>
    <property type="match status" value="1"/>
</dbReference>
<dbReference type="NCBIfam" id="TIGR01682">
    <property type="entry name" value="moaD"/>
    <property type="match status" value="1"/>
</dbReference>
<dbReference type="GO" id="GO:0006777">
    <property type="term" value="P:Mo-molybdopterin cofactor biosynthetic process"/>
    <property type="evidence" value="ECO:0007669"/>
    <property type="project" value="InterPro"/>
</dbReference>
<dbReference type="STRING" id="1267768.BV394_11075"/>
<dbReference type="EMBL" id="CP019124">
    <property type="protein sequence ID" value="APX91112.1"/>
    <property type="molecule type" value="Genomic_DNA"/>
</dbReference>
<dbReference type="InterPro" id="IPR044672">
    <property type="entry name" value="MOCS2A"/>
</dbReference>
<dbReference type="CDD" id="cd00754">
    <property type="entry name" value="Ubl_MoaD"/>
    <property type="match status" value="1"/>
</dbReference>
<comment type="similarity">
    <text evidence="2">Belongs to the MoaD family.</text>
</comment>
<keyword evidence="1" id="KW-0547">Nucleotide-binding</keyword>
<keyword evidence="5" id="KW-1185">Reference proteome</keyword>
<organism evidence="4 5">
    <name type="scientific">Brevirhabdus pacifica</name>
    <dbReference type="NCBI Taxonomy" id="1267768"/>
    <lineage>
        <taxon>Bacteria</taxon>
        <taxon>Pseudomonadati</taxon>
        <taxon>Pseudomonadota</taxon>
        <taxon>Alphaproteobacteria</taxon>
        <taxon>Rhodobacterales</taxon>
        <taxon>Paracoccaceae</taxon>
        <taxon>Brevirhabdus</taxon>
    </lineage>
</organism>
<reference evidence="4 5" key="1">
    <citation type="submission" date="2017-01" db="EMBL/GenBank/DDBJ databases">
        <title>Genomic analysis of Xuhuaishuia manganoxidans DY6-4.</title>
        <authorList>
            <person name="Wang X."/>
        </authorList>
    </citation>
    <scope>NUCLEOTIDE SEQUENCE [LARGE SCALE GENOMIC DNA]</scope>
    <source>
        <strain evidence="4 5">DY6-4</strain>
    </source>
</reference>
<evidence type="ECO:0000313" key="5">
    <source>
        <dbReference type="Proteomes" id="UP000187266"/>
    </source>
</evidence>
<dbReference type="GO" id="GO:1990133">
    <property type="term" value="C:molybdopterin adenylyltransferase complex"/>
    <property type="evidence" value="ECO:0007669"/>
    <property type="project" value="TreeGrafter"/>
</dbReference>
<sequence length="81" mass="9156">MDVMYFAWVRERIGLPRETVETTATTVAELVEELKAREERYAMAFSDISALRVAVDQELTDFDAPLARAREVAFFPPMTGG</sequence>
<accession>A0A1U7DMA8</accession>
<dbReference type="InterPro" id="IPR012675">
    <property type="entry name" value="Beta-grasp_dom_sf"/>
</dbReference>
<evidence type="ECO:0000256" key="2">
    <source>
        <dbReference type="ARBA" id="ARBA00024200"/>
    </source>
</evidence>
<dbReference type="Pfam" id="PF02597">
    <property type="entry name" value="ThiS"/>
    <property type="match status" value="1"/>
</dbReference>
<dbReference type="PANTHER" id="PTHR33359">
    <property type="entry name" value="MOLYBDOPTERIN SYNTHASE SULFUR CARRIER SUBUNIT"/>
    <property type="match status" value="1"/>
</dbReference>